<dbReference type="OrthoDB" id="6191871at2"/>
<organism evidence="3 4">
    <name type="scientific">Pantoea latae</name>
    <dbReference type="NCBI Taxonomy" id="1964541"/>
    <lineage>
        <taxon>Bacteria</taxon>
        <taxon>Pseudomonadati</taxon>
        <taxon>Pseudomonadota</taxon>
        <taxon>Gammaproteobacteria</taxon>
        <taxon>Enterobacterales</taxon>
        <taxon>Erwiniaceae</taxon>
        <taxon>Pantoea</taxon>
    </lineage>
</organism>
<dbReference type="Pfam" id="PF00196">
    <property type="entry name" value="GerE"/>
    <property type="match status" value="1"/>
</dbReference>
<dbReference type="RefSeq" id="WP_081138713.1">
    <property type="nucleotide sequence ID" value="NZ_MWUE01000013.1"/>
</dbReference>
<protein>
    <submittedName>
        <fullName evidence="3">Helix-turn-helix transcriptional regulator</fullName>
    </submittedName>
</protein>
<dbReference type="SMART" id="SM00421">
    <property type="entry name" value="HTH_LUXR"/>
    <property type="match status" value="1"/>
</dbReference>
<sequence>MGSPYRSIDDFLAAFATTMDLLPTPWGFKDAASQHLYMNTAARLYTATPKNYSLEGKKDNEFPTRWSDCADEFCEHDEQAKALKSSVAVIETHYWYGKDYLTPFVSEKYPVFDSRNQFLGCIWNARPLDNIGALNFINPRKTSVLTTQLEHPLFTPAELDVIFLLLRRFSAKEIARIYNLSVKTIGNRIATLYQKAGVHSLQQFEQYCRAESLENYLPEKLLSKGVAFI</sequence>
<keyword evidence="1" id="KW-0238">DNA-binding</keyword>
<dbReference type="GO" id="GO:0003677">
    <property type="term" value="F:DNA binding"/>
    <property type="evidence" value="ECO:0007669"/>
    <property type="project" value="UniProtKB-KW"/>
</dbReference>
<dbReference type="SUPFAM" id="SSF46894">
    <property type="entry name" value="C-terminal effector domain of the bipartite response regulators"/>
    <property type="match status" value="1"/>
</dbReference>
<evidence type="ECO:0000313" key="3">
    <source>
        <dbReference type="EMBL" id="OQP34381.1"/>
    </source>
</evidence>
<dbReference type="InterPro" id="IPR016032">
    <property type="entry name" value="Sig_transdc_resp-reg_C-effctor"/>
</dbReference>
<evidence type="ECO:0000259" key="2">
    <source>
        <dbReference type="SMART" id="SM00421"/>
    </source>
</evidence>
<accession>A0A1V9DKP3</accession>
<reference evidence="3 4" key="1">
    <citation type="submission" date="2017-02" db="EMBL/GenBank/DDBJ databases">
        <title>Whole genome shotgun sequence of Pantoea agglomerans strain AS1 isolated from a cycad, Zamia floridana in Central Florida, USA.</title>
        <authorList>
            <person name="Lata P."/>
            <person name="Govindarajan S."/>
            <person name="Qi F."/>
            <person name="Li J.-L."/>
            <person name="Maurya S.K."/>
            <person name="Sahoo M.K."/>
        </authorList>
    </citation>
    <scope>NUCLEOTIDE SEQUENCE [LARGE SCALE GENOMIC DNA]</scope>
    <source>
        <strain evidence="3 4">AS1</strain>
    </source>
</reference>
<feature type="domain" description="HTH luxR-type" evidence="2">
    <location>
        <begin position="151"/>
        <end position="208"/>
    </location>
</feature>
<dbReference type="InterPro" id="IPR036388">
    <property type="entry name" value="WH-like_DNA-bd_sf"/>
</dbReference>
<name>A0A1V9DKP3_9GAMM</name>
<proteinExistence type="predicted"/>
<dbReference type="AlphaFoldDB" id="A0A1V9DKP3"/>
<evidence type="ECO:0000256" key="1">
    <source>
        <dbReference type="ARBA" id="ARBA00023125"/>
    </source>
</evidence>
<evidence type="ECO:0000313" key="4">
    <source>
        <dbReference type="Proteomes" id="UP000192769"/>
    </source>
</evidence>
<dbReference type="Proteomes" id="UP000192769">
    <property type="component" value="Unassembled WGS sequence"/>
</dbReference>
<comment type="caution">
    <text evidence="3">The sequence shown here is derived from an EMBL/GenBank/DDBJ whole genome shotgun (WGS) entry which is preliminary data.</text>
</comment>
<keyword evidence="4" id="KW-1185">Reference proteome</keyword>
<dbReference type="InterPro" id="IPR000792">
    <property type="entry name" value="Tscrpt_reg_LuxR_C"/>
</dbReference>
<gene>
    <name evidence="3" type="ORF">B2J69_09595</name>
</gene>
<dbReference type="Gene3D" id="1.10.10.10">
    <property type="entry name" value="Winged helix-like DNA-binding domain superfamily/Winged helix DNA-binding domain"/>
    <property type="match status" value="1"/>
</dbReference>
<dbReference type="EMBL" id="MWUE01000013">
    <property type="protein sequence ID" value="OQP34381.1"/>
    <property type="molecule type" value="Genomic_DNA"/>
</dbReference>
<dbReference type="GO" id="GO:0006355">
    <property type="term" value="P:regulation of DNA-templated transcription"/>
    <property type="evidence" value="ECO:0007669"/>
    <property type="project" value="InterPro"/>
</dbReference>